<comment type="similarity">
    <text evidence="1">Belongs to the protein disulfide isomerase family.</text>
</comment>
<dbReference type="Gene3D" id="3.40.30.10">
    <property type="entry name" value="Glutaredoxin"/>
    <property type="match status" value="1"/>
</dbReference>
<dbReference type="RefSeq" id="XP_025346499.1">
    <property type="nucleotide sequence ID" value="XM_025490018.1"/>
</dbReference>
<dbReference type="GO" id="GO:0005783">
    <property type="term" value="C:endoplasmic reticulum"/>
    <property type="evidence" value="ECO:0007669"/>
    <property type="project" value="TreeGrafter"/>
</dbReference>
<dbReference type="GeneID" id="37011752"/>
<dbReference type="InterPro" id="IPR051063">
    <property type="entry name" value="PDI"/>
</dbReference>
<evidence type="ECO:0000259" key="3">
    <source>
        <dbReference type="PROSITE" id="PS51352"/>
    </source>
</evidence>
<proteinExistence type="inferred from homology"/>
<feature type="non-terminal residue" evidence="4">
    <location>
        <position position="126"/>
    </location>
</feature>
<dbReference type="PROSITE" id="PS51352">
    <property type="entry name" value="THIOREDOXIN_2"/>
    <property type="match status" value="1"/>
</dbReference>
<dbReference type="OrthoDB" id="72053at2759"/>
<dbReference type="GO" id="GO:0003756">
    <property type="term" value="F:protein disulfide isomerase activity"/>
    <property type="evidence" value="ECO:0007669"/>
    <property type="project" value="TreeGrafter"/>
</dbReference>
<dbReference type="PANTHER" id="PTHR45672">
    <property type="entry name" value="PROTEIN DISULFIDE-ISOMERASE C17H9.14C-RELATED"/>
    <property type="match status" value="1"/>
</dbReference>
<feature type="domain" description="Thioredoxin" evidence="3">
    <location>
        <begin position="1"/>
        <end position="114"/>
    </location>
</feature>
<dbReference type="CDD" id="cd02961">
    <property type="entry name" value="PDI_a_family"/>
    <property type="match status" value="1"/>
</dbReference>
<dbReference type="PANTHER" id="PTHR45672:SF3">
    <property type="entry name" value="THIOREDOXIN DOMAIN-CONTAINING PROTEIN 5"/>
    <property type="match status" value="1"/>
</dbReference>
<keyword evidence="2" id="KW-0732">Signal</keyword>
<evidence type="ECO:0000256" key="1">
    <source>
        <dbReference type="ARBA" id="ARBA00006347"/>
    </source>
</evidence>
<sequence length="126" mass="14021">PDLVQLTSSNWSSSISQGSWLIEFYSPYCTPCKAFLPLWAELVKNKATLASDDPAAPFRLAQVNCHAQGDLCVQEGVPHFPRLSLYKDGKMAQSEYQGNREYTELAAWIDEEVKDYRQSKGSTGAA</sequence>
<feature type="non-terminal residue" evidence="4">
    <location>
        <position position="1"/>
    </location>
</feature>
<dbReference type="STRING" id="1684307.A0A316U1V0"/>
<dbReference type="InterPro" id="IPR036249">
    <property type="entry name" value="Thioredoxin-like_sf"/>
</dbReference>
<evidence type="ECO:0000256" key="2">
    <source>
        <dbReference type="ARBA" id="ARBA00022729"/>
    </source>
</evidence>
<accession>A0A316U1V0</accession>
<dbReference type="AlphaFoldDB" id="A0A316U1V0"/>
<dbReference type="PROSITE" id="PS00194">
    <property type="entry name" value="THIOREDOXIN_1"/>
    <property type="match status" value="1"/>
</dbReference>
<protein>
    <submittedName>
        <fullName evidence="4">Thioredoxin domain-containing protein</fullName>
    </submittedName>
</protein>
<dbReference type="Pfam" id="PF00085">
    <property type="entry name" value="Thioredoxin"/>
    <property type="match status" value="1"/>
</dbReference>
<dbReference type="SUPFAM" id="SSF52833">
    <property type="entry name" value="Thioredoxin-like"/>
    <property type="match status" value="1"/>
</dbReference>
<dbReference type="InterPro" id="IPR013766">
    <property type="entry name" value="Thioredoxin_domain"/>
</dbReference>
<evidence type="ECO:0000313" key="4">
    <source>
        <dbReference type="EMBL" id="PWN19339.1"/>
    </source>
</evidence>
<dbReference type="Proteomes" id="UP000245942">
    <property type="component" value="Unassembled WGS sequence"/>
</dbReference>
<dbReference type="EMBL" id="KZ819332">
    <property type="protein sequence ID" value="PWN19339.1"/>
    <property type="molecule type" value="Genomic_DNA"/>
</dbReference>
<keyword evidence="5" id="KW-1185">Reference proteome</keyword>
<gene>
    <name evidence="4" type="ORF">BCV69DRAFT_241661</name>
</gene>
<evidence type="ECO:0000313" key="5">
    <source>
        <dbReference type="Proteomes" id="UP000245942"/>
    </source>
</evidence>
<reference evidence="4 5" key="1">
    <citation type="journal article" date="2018" name="Mol. Biol. Evol.">
        <title>Broad Genomic Sampling Reveals a Smut Pathogenic Ancestry of the Fungal Clade Ustilaginomycotina.</title>
        <authorList>
            <person name="Kijpornyongpan T."/>
            <person name="Mondo S.J."/>
            <person name="Barry K."/>
            <person name="Sandor L."/>
            <person name="Lee J."/>
            <person name="Lipzen A."/>
            <person name="Pangilinan J."/>
            <person name="LaButti K."/>
            <person name="Hainaut M."/>
            <person name="Henrissat B."/>
            <person name="Grigoriev I.V."/>
            <person name="Spatafora J.W."/>
            <person name="Aime M.C."/>
        </authorList>
    </citation>
    <scope>NUCLEOTIDE SEQUENCE [LARGE SCALE GENOMIC DNA]</scope>
    <source>
        <strain evidence="4 5">MCA 4718</strain>
    </source>
</reference>
<organism evidence="4 5">
    <name type="scientific">Pseudomicrostroma glucosiphilum</name>
    <dbReference type="NCBI Taxonomy" id="1684307"/>
    <lineage>
        <taxon>Eukaryota</taxon>
        <taxon>Fungi</taxon>
        <taxon>Dikarya</taxon>
        <taxon>Basidiomycota</taxon>
        <taxon>Ustilaginomycotina</taxon>
        <taxon>Exobasidiomycetes</taxon>
        <taxon>Microstromatales</taxon>
        <taxon>Microstromatales incertae sedis</taxon>
        <taxon>Pseudomicrostroma</taxon>
    </lineage>
</organism>
<dbReference type="InterPro" id="IPR017937">
    <property type="entry name" value="Thioredoxin_CS"/>
</dbReference>
<name>A0A316U1V0_9BASI</name>
<dbReference type="GO" id="GO:0006457">
    <property type="term" value="P:protein folding"/>
    <property type="evidence" value="ECO:0007669"/>
    <property type="project" value="TreeGrafter"/>
</dbReference>